<gene>
    <name evidence="2" type="ORF">F3168_02140</name>
</gene>
<dbReference type="InterPro" id="IPR006311">
    <property type="entry name" value="TAT_signal"/>
</dbReference>
<dbReference type="InterPro" id="IPR051049">
    <property type="entry name" value="Dienelactone_hydrolase-like"/>
</dbReference>
<organism evidence="2 3">
    <name type="scientific">Sandarakinorhabdus fusca</name>
    <dbReference type="NCBI Taxonomy" id="1439888"/>
    <lineage>
        <taxon>Bacteria</taxon>
        <taxon>Pseudomonadati</taxon>
        <taxon>Pseudomonadota</taxon>
        <taxon>Alphaproteobacteria</taxon>
        <taxon>Sphingomonadales</taxon>
        <taxon>Sphingosinicellaceae</taxon>
        <taxon>Sandarakinorhabdus</taxon>
    </lineage>
</organism>
<dbReference type="OrthoDB" id="9771666at2"/>
<accession>A0A7C9KVN7</accession>
<dbReference type="RefSeq" id="WP_152577042.1">
    <property type="nucleotide sequence ID" value="NZ_JAATJI010000001.1"/>
</dbReference>
<reference evidence="2 3" key="1">
    <citation type="submission" date="2019-09" db="EMBL/GenBank/DDBJ databases">
        <title>Polymorphobacter sp. isolated from a lake in China.</title>
        <authorList>
            <person name="Liu Z."/>
        </authorList>
    </citation>
    <scope>NUCLEOTIDE SEQUENCE [LARGE SCALE GENOMIC DNA]</scope>
    <source>
        <strain evidence="2 3">D40P</strain>
    </source>
</reference>
<dbReference type="PANTHER" id="PTHR46623:SF6">
    <property type="entry name" value="ALPHA_BETA-HYDROLASES SUPERFAMILY PROTEIN"/>
    <property type="match status" value="1"/>
</dbReference>
<dbReference type="GO" id="GO:0016787">
    <property type="term" value="F:hydrolase activity"/>
    <property type="evidence" value="ECO:0007669"/>
    <property type="project" value="UniProtKB-KW"/>
</dbReference>
<evidence type="ECO:0000313" key="3">
    <source>
        <dbReference type="Proteomes" id="UP000481327"/>
    </source>
</evidence>
<dbReference type="SUPFAM" id="SSF53474">
    <property type="entry name" value="alpha/beta-Hydrolases"/>
    <property type="match status" value="1"/>
</dbReference>
<feature type="domain" description="Dienelactone hydrolase" evidence="1">
    <location>
        <begin position="82"/>
        <end position="300"/>
    </location>
</feature>
<dbReference type="InterPro" id="IPR002925">
    <property type="entry name" value="Dienelactn_hydro"/>
</dbReference>
<proteinExistence type="predicted"/>
<protein>
    <submittedName>
        <fullName evidence="2">Dienelactone hydrolase family protein</fullName>
    </submittedName>
</protein>
<dbReference type="Proteomes" id="UP000481327">
    <property type="component" value="Unassembled WGS sequence"/>
</dbReference>
<comment type="caution">
    <text evidence="2">The sequence shown here is derived from an EMBL/GenBank/DDBJ whole genome shotgun (WGS) entry which is preliminary data.</text>
</comment>
<dbReference type="Gene3D" id="3.40.50.1820">
    <property type="entry name" value="alpha/beta hydrolase"/>
    <property type="match status" value="1"/>
</dbReference>
<evidence type="ECO:0000259" key="1">
    <source>
        <dbReference type="Pfam" id="PF01738"/>
    </source>
</evidence>
<dbReference type="Pfam" id="PF01738">
    <property type="entry name" value="DLH"/>
    <property type="match status" value="1"/>
</dbReference>
<sequence length="301" mass="31659">MNNELPPISQAMIAMYDHFTHVGGSRRDLITGMARLAGGTAAALALLPLIEARADARALTSEADPRITAERIVFTLKNGVRMAGYIARPTRGGTRAPRAIVIHENRGLTDHIRDVTRRLALSGIVALAPDFLTPLGETPRTGNGTTSADDIARQLIGTLDPAQTVTNAVNTVKWLDDYSDGNGVPGAVGFCWGGGLVNNLAIAAGPALRVGVAYYGPAPADLSGAARVKARMMLHFAGLDERINAGAAAWADALKAAGVKVEAFTYPGVNHAFNNDTSAARFDQAAADLAWGRTLEALKQR</sequence>
<dbReference type="PROSITE" id="PS51318">
    <property type="entry name" value="TAT"/>
    <property type="match status" value="1"/>
</dbReference>
<dbReference type="PANTHER" id="PTHR46623">
    <property type="entry name" value="CARBOXYMETHYLENEBUTENOLIDASE-RELATED"/>
    <property type="match status" value="1"/>
</dbReference>
<keyword evidence="3" id="KW-1185">Reference proteome</keyword>
<keyword evidence="2" id="KW-0378">Hydrolase</keyword>
<name>A0A7C9KVN7_9SPHN</name>
<dbReference type="InterPro" id="IPR029058">
    <property type="entry name" value="AB_hydrolase_fold"/>
</dbReference>
<evidence type="ECO:0000313" key="2">
    <source>
        <dbReference type="EMBL" id="MQT16062.1"/>
    </source>
</evidence>
<dbReference type="AlphaFoldDB" id="A0A7C9KVN7"/>
<dbReference type="EMBL" id="WIOL01000001">
    <property type="protein sequence ID" value="MQT16062.1"/>
    <property type="molecule type" value="Genomic_DNA"/>
</dbReference>